<proteinExistence type="predicted"/>
<keyword evidence="2" id="KW-1185">Reference proteome</keyword>
<dbReference type="OrthoDB" id="8186801at2759"/>
<accession>A0A9J6GJ86</accession>
<dbReference type="EMBL" id="JABSTR010000006">
    <property type="protein sequence ID" value="KAH9374420.1"/>
    <property type="molecule type" value="Genomic_DNA"/>
</dbReference>
<sequence>MPSLLQHISKYIPDECNILFLIVNADEMSISGGSKTEFWPVLMKVKESENGSLLVDALYDGDGKPADLQAYMENFLGEMDELLSAASATKHAKNVRRKVNAHRMAQK</sequence>
<comment type="caution">
    <text evidence="1">The sequence shown here is derived from an EMBL/GenBank/DDBJ whole genome shotgun (WGS) entry which is preliminary data.</text>
</comment>
<gene>
    <name evidence="1" type="ORF">HPB48_018957</name>
</gene>
<evidence type="ECO:0000313" key="1">
    <source>
        <dbReference type="EMBL" id="KAH9374420.1"/>
    </source>
</evidence>
<protein>
    <submittedName>
        <fullName evidence="1">Uncharacterized protein</fullName>
    </submittedName>
</protein>
<reference evidence="1 2" key="1">
    <citation type="journal article" date="2020" name="Cell">
        <title>Large-Scale Comparative Analyses of Tick Genomes Elucidate Their Genetic Diversity and Vector Capacities.</title>
        <authorList>
            <consortium name="Tick Genome and Microbiome Consortium (TIGMIC)"/>
            <person name="Jia N."/>
            <person name="Wang J."/>
            <person name="Shi W."/>
            <person name="Du L."/>
            <person name="Sun Y."/>
            <person name="Zhan W."/>
            <person name="Jiang J.F."/>
            <person name="Wang Q."/>
            <person name="Zhang B."/>
            <person name="Ji P."/>
            <person name="Bell-Sakyi L."/>
            <person name="Cui X.M."/>
            <person name="Yuan T.T."/>
            <person name="Jiang B.G."/>
            <person name="Yang W.F."/>
            <person name="Lam T.T."/>
            <person name="Chang Q.C."/>
            <person name="Ding S.J."/>
            <person name="Wang X.J."/>
            <person name="Zhu J.G."/>
            <person name="Ruan X.D."/>
            <person name="Zhao L."/>
            <person name="Wei J.T."/>
            <person name="Ye R.Z."/>
            <person name="Que T.C."/>
            <person name="Du C.H."/>
            <person name="Zhou Y.H."/>
            <person name="Cheng J.X."/>
            <person name="Dai P.F."/>
            <person name="Guo W.B."/>
            <person name="Han X.H."/>
            <person name="Huang E.J."/>
            <person name="Li L.F."/>
            <person name="Wei W."/>
            <person name="Gao Y.C."/>
            <person name="Liu J.Z."/>
            <person name="Shao H.Z."/>
            <person name="Wang X."/>
            <person name="Wang C.C."/>
            <person name="Yang T.C."/>
            <person name="Huo Q.B."/>
            <person name="Li W."/>
            <person name="Chen H.Y."/>
            <person name="Chen S.E."/>
            <person name="Zhou L.G."/>
            <person name="Ni X.B."/>
            <person name="Tian J.H."/>
            <person name="Sheng Y."/>
            <person name="Liu T."/>
            <person name="Pan Y.S."/>
            <person name="Xia L.Y."/>
            <person name="Li J."/>
            <person name="Zhao F."/>
            <person name="Cao W.C."/>
        </authorList>
    </citation>
    <scope>NUCLEOTIDE SEQUENCE [LARGE SCALE GENOMIC DNA]</scope>
    <source>
        <strain evidence="1">HaeL-2018</strain>
    </source>
</reference>
<organism evidence="1 2">
    <name type="scientific">Haemaphysalis longicornis</name>
    <name type="common">Bush tick</name>
    <dbReference type="NCBI Taxonomy" id="44386"/>
    <lineage>
        <taxon>Eukaryota</taxon>
        <taxon>Metazoa</taxon>
        <taxon>Ecdysozoa</taxon>
        <taxon>Arthropoda</taxon>
        <taxon>Chelicerata</taxon>
        <taxon>Arachnida</taxon>
        <taxon>Acari</taxon>
        <taxon>Parasitiformes</taxon>
        <taxon>Ixodida</taxon>
        <taxon>Ixodoidea</taxon>
        <taxon>Ixodidae</taxon>
        <taxon>Haemaphysalinae</taxon>
        <taxon>Haemaphysalis</taxon>
    </lineage>
</organism>
<evidence type="ECO:0000313" key="2">
    <source>
        <dbReference type="Proteomes" id="UP000821853"/>
    </source>
</evidence>
<name>A0A9J6GJ86_HAELO</name>
<dbReference type="AlphaFoldDB" id="A0A9J6GJ86"/>
<dbReference type="Proteomes" id="UP000821853">
    <property type="component" value="Chromosome 4"/>
</dbReference>
<dbReference type="VEuPathDB" id="VectorBase:HLOH_050078"/>